<dbReference type="Proteomes" id="UP001199469">
    <property type="component" value="Unassembled WGS sequence"/>
</dbReference>
<dbReference type="EMBL" id="JAJNDB010000013">
    <property type="protein sequence ID" value="MCD2198281.1"/>
    <property type="molecule type" value="Genomic_DNA"/>
</dbReference>
<keyword evidence="3" id="KW-1185">Reference proteome</keyword>
<name>A0ABS8PLI8_9PSEU</name>
<evidence type="ECO:0008006" key="4">
    <source>
        <dbReference type="Google" id="ProtNLM"/>
    </source>
</evidence>
<gene>
    <name evidence="2" type="ORF">LQ327_33440</name>
</gene>
<reference evidence="2 3" key="1">
    <citation type="submission" date="2021-11" db="EMBL/GenBank/DDBJ databases">
        <title>Draft genome sequence of Actinomycetospora sp. SF1 isolated from the rhizosphere soil.</title>
        <authorList>
            <person name="Duangmal K."/>
            <person name="Chantavorakit T."/>
        </authorList>
    </citation>
    <scope>NUCLEOTIDE SEQUENCE [LARGE SCALE GENOMIC DNA]</scope>
    <source>
        <strain evidence="2 3">TBRC 5722</strain>
    </source>
</reference>
<accession>A0ABS8PLI8</accession>
<organism evidence="2 3">
    <name type="scientific">Actinomycetospora endophytica</name>
    <dbReference type="NCBI Taxonomy" id="2291215"/>
    <lineage>
        <taxon>Bacteria</taxon>
        <taxon>Bacillati</taxon>
        <taxon>Actinomycetota</taxon>
        <taxon>Actinomycetes</taxon>
        <taxon>Pseudonocardiales</taxon>
        <taxon>Pseudonocardiaceae</taxon>
        <taxon>Actinomycetospora</taxon>
    </lineage>
</organism>
<proteinExistence type="predicted"/>
<comment type="caution">
    <text evidence="2">The sequence shown here is derived from an EMBL/GenBank/DDBJ whole genome shotgun (WGS) entry which is preliminary data.</text>
</comment>
<dbReference type="RefSeq" id="WP_230741100.1">
    <property type="nucleotide sequence ID" value="NZ_JAJNDB010000013.1"/>
</dbReference>
<evidence type="ECO:0000256" key="1">
    <source>
        <dbReference type="SAM" id="MobiDB-lite"/>
    </source>
</evidence>
<evidence type="ECO:0000313" key="3">
    <source>
        <dbReference type="Proteomes" id="UP001199469"/>
    </source>
</evidence>
<feature type="region of interest" description="Disordered" evidence="1">
    <location>
        <begin position="242"/>
        <end position="271"/>
    </location>
</feature>
<sequence length="460" mass="50807">MFRGFQRSSSPLSGYLAQHYTSPGLDRIESIRDLAELAEPEAVVESLLAEFRIAPPTLGEGRNTVQRFVHRPVETGGSARTVRQFVRYPVDGDIHALEWWPDGKDTDAELPAVDDGLSFRALSSRTPRSPATDLADHEAQAASDRWIVAGDDDRQRDQGLHTFVEVLASDMGRVRSGEINLGDLLRVELHRVEPIIAAIAEQHRRFFDELLPELLREAVARQCDLLAGLSAVRLSTGFPADWQAPEPRLTPAKPETTSDGASEDELRLPGGPTRLDDASFAQVLRNVRVWADAVEQHPEAYRQLVEDRISDLLVVSLNTALPGAHREVYCRGGKADIFIRANALPNGTAPAKVFVGENKKYSGPTEASTALDQLLNYLQVRHTSALLILLVDRVGFARAHTLVTSKLRARADYIRDVASPVEGWPLLRFDHHGHIAEVCVATINTSEPPGHPDSSKRKRL</sequence>
<evidence type="ECO:0000313" key="2">
    <source>
        <dbReference type="EMBL" id="MCD2198281.1"/>
    </source>
</evidence>
<protein>
    <recommendedName>
        <fullName evidence="4">Restriction endonuclease</fullName>
    </recommendedName>
</protein>